<dbReference type="OrthoDB" id="2157641at2759"/>
<dbReference type="InterPro" id="IPR011993">
    <property type="entry name" value="PH-like_dom_sf"/>
</dbReference>
<dbReference type="SUPFAM" id="SSF48140">
    <property type="entry name" value="Ribosomal protein L19 (L19e)"/>
    <property type="match status" value="1"/>
</dbReference>
<dbReference type="SUPFAM" id="SSF48425">
    <property type="entry name" value="Sec7 domain"/>
    <property type="match status" value="1"/>
</dbReference>
<reference evidence="4" key="1">
    <citation type="submission" date="2021-06" db="EMBL/GenBank/DDBJ databases">
        <authorList>
            <person name="Kallberg Y."/>
            <person name="Tangrot J."/>
            <person name="Rosling A."/>
        </authorList>
    </citation>
    <scope>NUCLEOTIDE SEQUENCE</scope>
    <source>
        <strain evidence="4">FL130A</strain>
    </source>
</reference>
<dbReference type="GO" id="GO:0005085">
    <property type="term" value="F:guanyl-nucleotide exchange factor activity"/>
    <property type="evidence" value="ECO:0007669"/>
    <property type="project" value="InterPro"/>
</dbReference>
<evidence type="ECO:0000256" key="1">
    <source>
        <dbReference type="SAM" id="MobiDB-lite"/>
    </source>
</evidence>
<feature type="region of interest" description="Disordered" evidence="1">
    <location>
        <begin position="858"/>
        <end position="944"/>
    </location>
</feature>
<accession>A0A9N9BJY5</accession>
<feature type="region of interest" description="Disordered" evidence="1">
    <location>
        <begin position="1"/>
        <end position="36"/>
    </location>
</feature>
<dbReference type="Pfam" id="PF25476">
    <property type="entry name" value="Ribosomal_L19e_C"/>
    <property type="match status" value="1"/>
</dbReference>
<dbReference type="InterPro" id="IPR041681">
    <property type="entry name" value="PH_9"/>
</dbReference>
<feature type="compositionally biased region" description="Low complexity" evidence="1">
    <location>
        <begin position="864"/>
        <end position="873"/>
    </location>
</feature>
<feature type="region of interest" description="Disordered" evidence="1">
    <location>
        <begin position="427"/>
        <end position="538"/>
    </location>
</feature>
<evidence type="ECO:0000313" key="5">
    <source>
        <dbReference type="Proteomes" id="UP000789508"/>
    </source>
</evidence>
<feature type="domain" description="PH" evidence="2">
    <location>
        <begin position="981"/>
        <end position="1109"/>
    </location>
</feature>
<feature type="compositionally biased region" description="Polar residues" evidence="1">
    <location>
        <begin position="19"/>
        <end position="32"/>
    </location>
</feature>
<dbReference type="GO" id="GO:0003735">
    <property type="term" value="F:structural constituent of ribosome"/>
    <property type="evidence" value="ECO:0007669"/>
    <property type="project" value="InterPro"/>
</dbReference>
<dbReference type="GO" id="GO:0022625">
    <property type="term" value="C:cytosolic large ribosomal subunit"/>
    <property type="evidence" value="ECO:0007669"/>
    <property type="project" value="InterPro"/>
</dbReference>
<dbReference type="CDD" id="cd01417">
    <property type="entry name" value="Ribosomal_L19e_E"/>
    <property type="match status" value="1"/>
</dbReference>
<feature type="compositionally biased region" description="Low complexity" evidence="1">
    <location>
        <begin position="908"/>
        <end position="923"/>
    </location>
</feature>
<dbReference type="Gene3D" id="1.10.1200.240">
    <property type="match status" value="1"/>
</dbReference>
<keyword evidence="5" id="KW-1185">Reference proteome</keyword>
<feature type="compositionally biased region" description="Basic and acidic residues" evidence="1">
    <location>
        <begin position="101"/>
        <end position="116"/>
    </location>
</feature>
<dbReference type="InterPro" id="IPR023394">
    <property type="entry name" value="Sec7_C_sf"/>
</dbReference>
<dbReference type="SMART" id="SM00233">
    <property type="entry name" value="PH"/>
    <property type="match status" value="1"/>
</dbReference>
<feature type="region of interest" description="Disordered" evidence="1">
    <location>
        <begin position="52"/>
        <end position="84"/>
    </location>
</feature>
<feature type="compositionally biased region" description="Polar residues" evidence="1">
    <location>
        <begin position="924"/>
        <end position="944"/>
    </location>
</feature>
<dbReference type="PANTHER" id="PTHR10722">
    <property type="entry name" value="60S RIBOSOMAL PROTEIN L19"/>
    <property type="match status" value="1"/>
</dbReference>
<dbReference type="InterPro" id="IPR039547">
    <property type="entry name" value="Ribosomal_eL19"/>
</dbReference>
<evidence type="ECO:0000259" key="3">
    <source>
        <dbReference type="PROSITE" id="PS50190"/>
    </source>
</evidence>
<dbReference type="FunFam" id="1.10.1200.240:FF:000001">
    <property type="entry name" value="Ribosomal protein L19"/>
    <property type="match status" value="1"/>
</dbReference>
<organism evidence="4 5">
    <name type="scientific">Ambispora leptoticha</name>
    <dbReference type="NCBI Taxonomy" id="144679"/>
    <lineage>
        <taxon>Eukaryota</taxon>
        <taxon>Fungi</taxon>
        <taxon>Fungi incertae sedis</taxon>
        <taxon>Mucoromycota</taxon>
        <taxon>Glomeromycotina</taxon>
        <taxon>Glomeromycetes</taxon>
        <taxon>Archaeosporales</taxon>
        <taxon>Ambisporaceae</taxon>
        <taxon>Ambispora</taxon>
    </lineage>
</organism>
<dbReference type="InterPro" id="IPR000904">
    <property type="entry name" value="Sec7_dom"/>
</dbReference>
<dbReference type="SMART" id="SM00222">
    <property type="entry name" value="Sec7"/>
    <property type="match status" value="1"/>
</dbReference>
<feature type="compositionally biased region" description="Basic and acidic residues" evidence="1">
    <location>
        <begin position="895"/>
        <end position="906"/>
    </location>
</feature>
<dbReference type="GO" id="GO:0032012">
    <property type="term" value="P:regulation of ARF protein signal transduction"/>
    <property type="evidence" value="ECO:0007669"/>
    <property type="project" value="InterPro"/>
</dbReference>
<dbReference type="GO" id="GO:0003723">
    <property type="term" value="F:RNA binding"/>
    <property type="evidence" value="ECO:0007669"/>
    <property type="project" value="InterPro"/>
</dbReference>
<feature type="domain" description="SEC7" evidence="3">
    <location>
        <begin position="573"/>
        <end position="751"/>
    </location>
</feature>
<dbReference type="SMART" id="SM01416">
    <property type="entry name" value="Ribosomal_L19e"/>
    <property type="match status" value="1"/>
</dbReference>
<feature type="region of interest" description="Disordered" evidence="1">
    <location>
        <begin position="1259"/>
        <end position="1301"/>
    </location>
</feature>
<proteinExistence type="predicted"/>
<dbReference type="SUPFAM" id="SSF50729">
    <property type="entry name" value="PH domain-like"/>
    <property type="match status" value="1"/>
</dbReference>
<sequence length="1538" mass="173568">MAHPLGKASEVHQVPHPFSTPNGLSQTTTSSIPGRHNSKTFFSLFKKKDICHNNGNNNEQSGSLSHHSSTVPSSPVQQLPPQQFPPKTFEEITLITTKVGETNHPDNQPSKEERNTISKTKLGSISVPNLLPTGELELSAEYEMLMKHNNPDGDGSITMKKTMRKTSTFFKKFGGNKPHLDHNGRAPIPNFTDTESNEKGEVPKLTLNNSSGISSHSYYDENGMYTGGKTGKTRSYSDNEDLDYETDGEERGIDEDDMLQETFKDYAIFSKFELSSARRRNNFYRNSILGANKSVPENLGRLYNNDLDTNNHNLNDSNLLSSFFDSGDDRAGKALSFPSIMNVTNSESRREIDEITSINNNAGKLSVSVVKREDDEESLISNHEKNQANNVISDNNNGDKNKSTAFFSPSSLDSFIKTETTKEVYIGEQRSNLPSSPTSLLRNFTSKDEEKREEKSILFTKEEAGSMVTSSSEEKESIFNKNGLQRRDTNDTANQPSASRSPHMRQDSSIASSYYETASGSTGTLHTAPPSPITSEDFADNSQNILNINNNISSDSSIATTSPYPLYIQNLKNNEKRDGHDKVEIDIQLLSLSPPEIPKKNEEEVAWAEARIAAKRCYEEDQTFMSKELIAEFLGGNKTENARALKCYMDYYNFYDKRIDVAFRQLCARLYIKGETQQVDRILEAFSRRYWECNQYHPKYSTFASADVVHAISYSLLLLNTDLHIAQGISRMSRSQFVKNTMQAVHSQTSLLSVSTPITPTSNNSSAIESFDDDSILTEVNTTINVIRPPRRSDSIKSWTSNQGGGISTVSFMNAFNSSSSNGHTSYSRQWDAELENLLKVIYNSIKANQILQPLSSSIEKGASSETSSPSSTIRLKRSESHLGHPHKLNVSLRENLKRRSMKAERNSPSPSLGSGGSDISLGTTVNHRNSSVTLGSNNTLRQQSFENISEKNKERDDDDNISLDSVSTTESLQLYLSGAPYAKEGNLVRKHYWESTNKRAKDKTWKECFVVVENGEIRMYKFDSSIHHNSNVNGDGIVGGGNWMDNAIPLGEVNLRHSITNPLPPPGYNRDRPFVFALSLPNGGLYLFQAGTPELVTEWVATCNYWAAMMSKEPMTGGVSNMEYGWNRCIDLSSSSIDLTESWDDQHSILSVNTSITHSDRVVINEWKAPMPPMVSSGFKEEKQLAALKKYITDLENELEAHKTYREPMTKLYHPRSSNHTKAFANWERKSQWLLYEIVKYTTYIESLENSINIRAQKRREREETKNSDSRNRKESALSSPLPTITTTITEEERKREKKRAEFRQSLRLLRHRATWTPGDDGFSLNLPKELLYDEDDDADCEEAVTNSEVSSPLPRIHHTSSTGKLRAATFPQFFKKGQNIRKLVKDGLIIKKPQVIHSRFRVRAKLEAKRKGRHTGPGKRKGTANARMPHAVLWMRRQRVLRRLLRKYRESGKIDKHLYHQLYMKAKGNVFKNKRVLMEYIHKAKAEKARTKLIADQAEAHRQKNKAARERRAQRIADKKAALLGIDTEEEASKEK</sequence>
<dbReference type="InterPro" id="IPR033935">
    <property type="entry name" value="Ribosomal_eL19_euk"/>
</dbReference>
<feature type="compositionally biased region" description="Polar residues" evidence="1">
    <location>
        <begin position="507"/>
        <end position="525"/>
    </location>
</feature>
<dbReference type="GO" id="GO:0006412">
    <property type="term" value="P:translation"/>
    <property type="evidence" value="ECO:0007669"/>
    <property type="project" value="InterPro"/>
</dbReference>
<dbReference type="InterPro" id="IPR035999">
    <property type="entry name" value="Sec7_dom_sf"/>
</dbReference>
<feature type="compositionally biased region" description="Basic and acidic residues" evidence="1">
    <location>
        <begin position="1261"/>
        <end position="1277"/>
    </location>
</feature>
<gene>
    <name evidence="4" type="ORF">ALEPTO_LOCUS6620</name>
</gene>
<feature type="compositionally biased region" description="Basic and acidic residues" evidence="1">
    <location>
        <begin position="1292"/>
        <end position="1301"/>
    </location>
</feature>
<dbReference type="InterPro" id="IPR001849">
    <property type="entry name" value="PH_domain"/>
</dbReference>
<feature type="region of interest" description="Disordered" evidence="1">
    <location>
        <begin position="173"/>
        <end position="209"/>
    </location>
</feature>
<comment type="caution">
    <text evidence="4">The sequence shown here is derived from an EMBL/GenBank/DDBJ whole genome shotgun (WGS) entry which is preliminary data.</text>
</comment>
<dbReference type="InterPro" id="IPR000196">
    <property type="entry name" value="Ribosomal_eL19_dom"/>
</dbReference>
<feature type="region of interest" description="Disordered" evidence="1">
    <location>
        <begin position="99"/>
        <end position="121"/>
    </location>
</feature>
<evidence type="ECO:0000259" key="2">
    <source>
        <dbReference type="PROSITE" id="PS50003"/>
    </source>
</evidence>
<dbReference type="Gene3D" id="2.30.29.30">
    <property type="entry name" value="Pleckstrin-homology domain (PH domain)/Phosphotyrosine-binding domain (PTB)"/>
    <property type="match status" value="1"/>
</dbReference>
<name>A0A9N9BJY5_9GLOM</name>
<protein>
    <submittedName>
        <fullName evidence="4">11154_t:CDS:1</fullName>
    </submittedName>
</protein>
<dbReference type="EMBL" id="CAJVPS010002369">
    <property type="protein sequence ID" value="CAG8566757.1"/>
    <property type="molecule type" value="Genomic_DNA"/>
</dbReference>
<feature type="compositionally biased region" description="Basic and acidic residues" evidence="1">
    <location>
        <begin position="445"/>
        <end position="464"/>
    </location>
</feature>
<dbReference type="Gene3D" id="1.10.1000.11">
    <property type="entry name" value="Arf Nucleotide-binding Site Opener,domain 2"/>
    <property type="match status" value="1"/>
</dbReference>
<dbReference type="InterPro" id="IPR035970">
    <property type="entry name" value="60S_ribosomal_eL19_sf"/>
</dbReference>
<dbReference type="PROSITE" id="PS50003">
    <property type="entry name" value="PH_DOMAIN"/>
    <property type="match status" value="1"/>
</dbReference>
<dbReference type="Proteomes" id="UP000789508">
    <property type="component" value="Unassembled WGS sequence"/>
</dbReference>
<dbReference type="Pfam" id="PF15410">
    <property type="entry name" value="PH_9"/>
    <property type="match status" value="1"/>
</dbReference>
<dbReference type="InterPro" id="IPR057260">
    <property type="entry name" value="Ribosomal_L19e_C"/>
</dbReference>
<feature type="compositionally biased region" description="Polar residues" evidence="1">
    <location>
        <begin position="429"/>
        <end position="444"/>
    </location>
</feature>
<dbReference type="Pfam" id="PF01369">
    <property type="entry name" value="Sec7"/>
    <property type="match status" value="1"/>
</dbReference>
<dbReference type="PROSITE" id="PS50190">
    <property type="entry name" value="SEC7"/>
    <property type="match status" value="1"/>
</dbReference>
<feature type="compositionally biased region" description="Polar residues" evidence="1">
    <location>
        <begin position="491"/>
        <end position="500"/>
    </location>
</feature>
<evidence type="ECO:0000313" key="4">
    <source>
        <dbReference type="EMBL" id="CAG8566757.1"/>
    </source>
</evidence>
<feature type="compositionally biased region" description="Low complexity" evidence="1">
    <location>
        <begin position="60"/>
        <end position="81"/>
    </location>
</feature>